<evidence type="ECO:0000256" key="1">
    <source>
        <dbReference type="ARBA" id="ARBA00004502"/>
    </source>
</evidence>
<evidence type="ECO:0000256" key="17">
    <source>
        <dbReference type="ARBA" id="ARBA00060276"/>
    </source>
</evidence>
<evidence type="ECO:0000256" key="19">
    <source>
        <dbReference type="ARBA" id="ARBA00078285"/>
    </source>
</evidence>
<evidence type="ECO:0000256" key="2">
    <source>
        <dbReference type="ARBA" id="ARBA00004585"/>
    </source>
</evidence>
<keyword evidence="15" id="KW-0576">Peroxisome</keyword>
<evidence type="ECO:0000313" key="22">
    <source>
        <dbReference type="Proteomes" id="UP001302812"/>
    </source>
</evidence>
<keyword evidence="11" id="KW-0067">ATP-binding</keyword>
<keyword evidence="7" id="KW-0436">Ligase</keyword>
<evidence type="ECO:0000259" key="20">
    <source>
        <dbReference type="Pfam" id="PF00501"/>
    </source>
</evidence>
<dbReference type="PANTHER" id="PTHR43107:SF6">
    <property type="entry name" value="ACYL-COA SYNTHETASE FAMILY PROTEIN (CEFD1), PUTATIVE (AFU_ORTHOLOGUE AFUA_6G03630)-RELATED"/>
    <property type="match status" value="1"/>
</dbReference>
<dbReference type="AlphaFoldDB" id="A0AAN6YVY7"/>
<dbReference type="PROSITE" id="PS00455">
    <property type="entry name" value="AMP_BINDING"/>
    <property type="match status" value="1"/>
</dbReference>
<evidence type="ECO:0000256" key="14">
    <source>
        <dbReference type="ARBA" id="ARBA00023136"/>
    </source>
</evidence>
<evidence type="ECO:0000256" key="7">
    <source>
        <dbReference type="ARBA" id="ARBA00022598"/>
    </source>
</evidence>
<dbReference type="SUPFAM" id="SSF56801">
    <property type="entry name" value="Acetyl-CoA synthetase-like"/>
    <property type="match status" value="1"/>
</dbReference>
<dbReference type="GO" id="GO:0005324">
    <property type="term" value="F:long-chain fatty acid transmembrane transporter activity"/>
    <property type="evidence" value="ECO:0007669"/>
    <property type="project" value="TreeGrafter"/>
</dbReference>
<comment type="similarity">
    <text evidence="4">Belongs to the ATP-dependent AMP-binding enzyme family.</text>
</comment>
<evidence type="ECO:0000256" key="4">
    <source>
        <dbReference type="ARBA" id="ARBA00006432"/>
    </source>
</evidence>
<dbReference type="GO" id="GO:0005811">
    <property type="term" value="C:lipid droplet"/>
    <property type="evidence" value="ECO:0007669"/>
    <property type="project" value="UniProtKB-SubCell"/>
</dbReference>
<keyword evidence="22" id="KW-1185">Reference proteome</keyword>
<comment type="subcellular location">
    <subcellularLocation>
        <location evidence="3">Cell membrane</location>
        <topology evidence="3">Multi-pass membrane protein</topology>
    </subcellularLocation>
    <subcellularLocation>
        <location evidence="1">Lipid droplet</location>
    </subcellularLocation>
    <subcellularLocation>
        <location evidence="2">Peroxisome membrane</location>
        <topology evidence="2">Multi-pass membrane protein</topology>
    </subcellularLocation>
</comment>
<dbReference type="GO" id="GO:0009898">
    <property type="term" value="C:cytoplasmic side of plasma membrane"/>
    <property type="evidence" value="ECO:0007669"/>
    <property type="project" value="TreeGrafter"/>
</dbReference>
<name>A0AAN6YVY7_9PEZI</name>
<dbReference type="Proteomes" id="UP001302812">
    <property type="component" value="Unassembled WGS sequence"/>
</dbReference>
<evidence type="ECO:0000313" key="21">
    <source>
        <dbReference type="EMBL" id="KAK4116075.1"/>
    </source>
</evidence>
<comment type="caution">
    <text evidence="21">The sequence shown here is derived from an EMBL/GenBank/DDBJ whole genome shotgun (WGS) entry which is preliminary data.</text>
</comment>
<proteinExistence type="inferred from homology"/>
<organism evidence="21 22">
    <name type="scientific">Canariomyces notabilis</name>
    <dbReference type="NCBI Taxonomy" id="2074819"/>
    <lineage>
        <taxon>Eukaryota</taxon>
        <taxon>Fungi</taxon>
        <taxon>Dikarya</taxon>
        <taxon>Ascomycota</taxon>
        <taxon>Pezizomycotina</taxon>
        <taxon>Sordariomycetes</taxon>
        <taxon>Sordariomycetidae</taxon>
        <taxon>Sordariales</taxon>
        <taxon>Chaetomiaceae</taxon>
        <taxon>Canariomyces</taxon>
    </lineage>
</organism>
<evidence type="ECO:0000256" key="12">
    <source>
        <dbReference type="ARBA" id="ARBA00022989"/>
    </source>
</evidence>
<protein>
    <recommendedName>
        <fullName evidence="18">Very long-chain fatty acid transport protein</fullName>
    </recommendedName>
    <alternativeName>
        <fullName evidence="19">Very-long-chain acyl-CoA synthetase</fullName>
    </alternativeName>
</protein>
<dbReference type="GO" id="GO:0044539">
    <property type="term" value="P:long-chain fatty acid import into cell"/>
    <property type="evidence" value="ECO:0007669"/>
    <property type="project" value="TreeGrafter"/>
</dbReference>
<reference evidence="21" key="2">
    <citation type="submission" date="2023-05" db="EMBL/GenBank/DDBJ databases">
        <authorList>
            <consortium name="Lawrence Berkeley National Laboratory"/>
            <person name="Steindorff A."/>
            <person name="Hensen N."/>
            <person name="Bonometti L."/>
            <person name="Westerberg I."/>
            <person name="Brannstrom I.O."/>
            <person name="Guillou S."/>
            <person name="Cros-Aarteil S."/>
            <person name="Calhoun S."/>
            <person name="Haridas S."/>
            <person name="Kuo A."/>
            <person name="Mondo S."/>
            <person name="Pangilinan J."/>
            <person name="Riley R."/>
            <person name="Labutti K."/>
            <person name="Andreopoulos B."/>
            <person name="Lipzen A."/>
            <person name="Chen C."/>
            <person name="Yanf M."/>
            <person name="Daum C."/>
            <person name="Ng V."/>
            <person name="Clum A."/>
            <person name="Ohm R."/>
            <person name="Martin F."/>
            <person name="Silar P."/>
            <person name="Natvig D."/>
            <person name="Lalanne C."/>
            <person name="Gautier V."/>
            <person name="Ament-Velasquez S.L."/>
            <person name="Kruys A."/>
            <person name="Hutchinson M.I."/>
            <person name="Powell A.J."/>
            <person name="Barry K."/>
            <person name="Miller A.N."/>
            <person name="Grigoriev I.V."/>
            <person name="Debuchy R."/>
            <person name="Gladieux P."/>
            <person name="Thoren M.H."/>
            <person name="Johannesson H."/>
        </authorList>
    </citation>
    <scope>NUCLEOTIDE SEQUENCE</scope>
    <source>
        <strain evidence="21">CBS 508.74</strain>
    </source>
</reference>
<comment type="function">
    <text evidence="17">Acyl-CoA synthetase required for both the import of long chain fatty acids (LCFAs) (C14-C18) and the activation very long chain fatty acids (VLCFAs) (C20-C26) by esterification of the fatty acids into metabolically active CoA-thioesters for subsequent degradation or incorporation into phospholipids. The transport and fatty acyl-CoA synthetase activities are genetically separable and are thus independent activities. Esterifies VLCFAs in the peroxisome matrix. The VLCFAs are actively transported into peroxisomes by a PXA1-PXA2 heterodimeric transporter in the peroxisomal membrane.</text>
</comment>
<sequence length="620" mass="70060">MYANAKLHLHKDLRVLLGQAHIRRALARAVRADSVSPYYFIADHAARLGSDKEAIWARDYASGRTVTYSWTELLERANQFAWWFLARGVKRGDLVGFYMLNSAEFVFAWVGLWAVGAAPAMVNYHLRGDALVHCLRISGARLVLVDGDAEAEKRIEEVSGEMRNNMKGERGMEFVRLADIRREVRAMKTDMPPHELRKGIKGTEPMALFYTSGTTGMPKGCAIPVAGGFGQGYGRVTGMNPVDPDRDRFYVCMPFYHGTGGISAIGQILAGNTICIAPKFSVSNFWSDIRDSRATWFVYVGETLRYLLAAPPSPLDRQHHVRAVFGNGLRPDVWQRFRDRFGVECVYEFFNSTEGMLSLENISRNDYTAHAVGHHGLLRRWKYHQIYVPVAVDAETGDLVRDPQTGFAYRMPYEVGGEILVRIPSERPFPGYWGDPGATKNKFVQDVFEKGDCFYRTGDALRRDSEGRWFFLDRLGDTFRWKGENVSTAEVSEVLGKFTGVLDANVYGVQLPGHDGKAGTAAIYIDPALKESFNHQDFLRHARTHLPRYAVPLFLRHVQAPFRTHNNKQNKIPLKREGVDPDKVSAGDNIFWIEGYGKGCTYVPFTRQDWEDLHIGKAKL</sequence>
<evidence type="ECO:0000256" key="9">
    <source>
        <dbReference type="ARBA" id="ARBA00022692"/>
    </source>
</evidence>
<evidence type="ECO:0000256" key="18">
    <source>
        <dbReference type="ARBA" id="ARBA00068795"/>
    </source>
</evidence>
<dbReference type="InterPro" id="IPR045851">
    <property type="entry name" value="AMP-bd_C_sf"/>
</dbReference>
<evidence type="ECO:0000256" key="5">
    <source>
        <dbReference type="ARBA" id="ARBA00022448"/>
    </source>
</evidence>
<evidence type="ECO:0000256" key="13">
    <source>
        <dbReference type="ARBA" id="ARBA00023055"/>
    </source>
</evidence>
<dbReference type="Gene3D" id="3.40.50.12780">
    <property type="entry name" value="N-terminal domain of ligase-like"/>
    <property type="match status" value="1"/>
</dbReference>
<dbReference type="InterPro" id="IPR042099">
    <property type="entry name" value="ANL_N_sf"/>
</dbReference>
<evidence type="ECO:0000256" key="10">
    <source>
        <dbReference type="ARBA" id="ARBA00022741"/>
    </source>
</evidence>
<gene>
    <name evidence="21" type="ORF">N656DRAFT_700632</name>
</gene>
<dbReference type="FunFam" id="3.30.300.30:FF:000020">
    <property type="entry name" value="Long-chain fatty acid transporter"/>
    <property type="match status" value="1"/>
</dbReference>
<keyword evidence="12" id="KW-1133">Transmembrane helix</keyword>
<dbReference type="EMBL" id="MU853333">
    <property type="protein sequence ID" value="KAK4116075.1"/>
    <property type="molecule type" value="Genomic_DNA"/>
</dbReference>
<dbReference type="Gene3D" id="3.30.300.30">
    <property type="match status" value="1"/>
</dbReference>
<dbReference type="InterPro" id="IPR020845">
    <property type="entry name" value="AMP-binding_CS"/>
</dbReference>
<keyword evidence="9" id="KW-0812">Transmembrane</keyword>
<dbReference type="GeneID" id="89935007"/>
<dbReference type="FunFam" id="3.40.50.12780:FF:000019">
    <property type="entry name" value="Long-chain fatty acid transporter"/>
    <property type="match status" value="1"/>
</dbReference>
<keyword evidence="8" id="KW-0551">Lipid droplet</keyword>
<comment type="catalytic activity">
    <reaction evidence="16">
        <text>a very long-chain fatty acid + ATP + CoA = a very long-chain fatty acyl-CoA + AMP + diphosphate</text>
        <dbReference type="Rhea" id="RHEA:54536"/>
        <dbReference type="ChEBI" id="CHEBI:30616"/>
        <dbReference type="ChEBI" id="CHEBI:33019"/>
        <dbReference type="ChEBI" id="CHEBI:57287"/>
        <dbReference type="ChEBI" id="CHEBI:58950"/>
        <dbReference type="ChEBI" id="CHEBI:138261"/>
        <dbReference type="ChEBI" id="CHEBI:456215"/>
    </reaction>
</comment>
<dbReference type="GO" id="GO:0005524">
    <property type="term" value="F:ATP binding"/>
    <property type="evidence" value="ECO:0007669"/>
    <property type="project" value="UniProtKB-KW"/>
</dbReference>
<evidence type="ECO:0000256" key="3">
    <source>
        <dbReference type="ARBA" id="ARBA00004651"/>
    </source>
</evidence>
<reference evidence="21" key="1">
    <citation type="journal article" date="2023" name="Mol. Phylogenet. Evol.">
        <title>Genome-scale phylogeny and comparative genomics of the fungal order Sordariales.</title>
        <authorList>
            <person name="Hensen N."/>
            <person name="Bonometti L."/>
            <person name="Westerberg I."/>
            <person name="Brannstrom I.O."/>
            <person name="Guillou S."/>
            <person name="Cros-Aarteil S."/>
            <person name="Calhoun S."/>
            <person name="Haridas S."/>
            <person name="Kuo A."/>
            <person name="Mondo S."/>
            <person name="Pangilinan J."/>
            <person name="Riley R."/>
            <person name="LaButti K."/>
            <person name="Andreopoulos B."/>
            <person name="Lipzen A."/>
            <person name="Chen C."/>
            <person name="Yan M."/>
            <person name="Daum C."/>
            <person name="Ng V."/>
            <person name="Clum A."/>
            <person name="Steindorff A."/>
            <person name="Ohm R.A."/>
            <person name="Martin F."/>
            <person name="Silar P."/>
            <person name="Natvig D.O."/>
            <person name="Lalanne C."/>
            <person name="Gautier V."/>
            <person name="Ament-Velasquez S.L."/>
            <person name="Kruys A."/>
            <person name="Hutchinson M.I."/>
            <person name="Powell A.J."/>
            <person name="Barry K."/>
            <person name="Miller A.N."/>
            <person name="Grigoriev I.V."/>
            <person name="Debuchy R."/>
            <person name="Gladieux P."/>
            <person name="Hiltunen Thoren M."/>
            <person name="Johannesson H."/>
        </authorList>
    </citation>
    <scope>NUCLEOTIDE SEQUENCE</scope>
    <source>
        <strain evidence="21">CBS 508.74</strain>
    </source>
</reference>
<evidence type="ECO:0000256" key="8">
    <source>
        <dbReference type="ARBA" id="ARBA00022677"/>
    </source>
</evidence>
<evidence type="ECO:0000256" key="16">
    <source>
        <dbReference type="ARBA" id="ARBA00051585"/>
    </source>
</evidence>
<feature type="domain" description="AMP-dependent synthetase/ligase" evidence="20">
    <location>
        <begin position="44"/>
        <end position="433"/>
    </location>
</feature>
<dbReference type="Pfam" id="PF00501">
    <property type="entry name" value="AMP-binding"/>
    <property type="match status" value="1"/>
</dbReference>
<dbReference type="RefSeq" id="XP_064673645.1">
    <property type="nucleotide sequence ID" value="XM_064810882.1"/>
</dbReference>
<keyword evidence="10" id="KW-0547">Nucleotide-binding</keyword>
<dbReference type="GO" id="GO:0005778">
    <property type="term" value="C:peroxisomal membrane"/>
    <property type="evidence" value="ECO:0007669"/>
    <property type="project" value="UniProtKB-SubCell"/>
</dbReference>
<evidence type="ECO:0000256" key="11">
    <source>
        <dbReference type="ARBA" id="ARBA00022840"/>
    </source>
</evidence>
<evidence type="ECO:0000256" key="15">
    <source>
        <dbReference type="ARBA" id="ARBA00023140"/>
    </source>
</evidence>
<evidence type="ECO:0000256" key="6">
    <source>
        <dbReference type="ARBA" id="ARBA00022475"/>
    </source>
</evidence>
<dbReference type="InterPro" id="IPR000873">
    <property type="entry name" value="AMP-dep_synth/lig_dom"/>
</dbReference>
<keyword evidence="14" id="KW-0472">Membrane</keyword>
<keyword evidence="5" id="KW-0813">Transport</keyword>
<accession>A0AAN6YVY7</accession>
<dbReference type="GO" id="GO:0004467">
    <property type="term" value="F:long-chain fatty acid-CoA ligase activity"/>
    <property type="evidence" value="ECO:0007669"/>
    <property type="project" value="TreeGrafter"/>
</dbReference>
<keyword evidence="13" id="KW-0445">Lipid transport</keyword>
<keyword evidence="6" id="KW-1003">Cell membrane</keyword>
<dbReference type="PANTHER" id="PTHR43107">
    <property type="entry name" value="LONG-CHAIN FATTY ACID TRANSPORT PROTEIN"/>
    <property type="match status" value="1"/>
</dbReference>